<name>A0ABU8B8D3_9BRAD</name>
<organism evidence="1 2">
    <name type="scientific">Bradyrhizobium algeriense</name>
    <dbReference type="NCBI Taxonomy" id="634784"/>
    <lineage>
        <taxon>Bacteria</taxon>
        <taxon>Pseudomonadati</taxon>
        <taxon>Pseudomonadota</taxon>
        <taxon>Alphaproteobacteria</taxon>
        <taxon>Hyphomicrobiales</taxon>
        <taxon>Nitrobacteraceae</taxon>
        <taxon>Bradyrhizobium</taxon>
    </lineage>
</organism>
<dbReference type="EMBL" id="JAZHRV010000001">
    <property type="protein sequence ID" value="MEH2554808.1"/>
    <property type="molecule type" value="Genomic_DNA"/>
</dbReference>
<accession>A0ABU8B8D3</accession>
<evidence type="ECO:0000313" key="2">
    <source>
        <dbReference type="Proteomes" id="UP001364224"/>
    </source>
</evidence>
<proteinExistence type="predicted"/>
<gene>
    <name evidence="1" type="ORF">V1286_002337</name>
</gene>
<dbReference type="Pfam" id="PF14367">
    <property type="entry name" value="DUF4411"/>
    <property type="match status" value="1"/>
</dbReference>
<dbReference type="InterPro" id="IPR016541">
    <property type="entry name" value="UCP008505"/>
</dbReference>
<keyword evidence="2" id="KW-1185">Reference proteome</keyword>
<sequence>MEVMKKYCFDTSGISNPLESMPEDIHESLWTGFKAKVLESGIVAVTQEIFTEMEHIPGSVGQCIKDNKDNILLEVGEDWDWGTYIDHCNNMEDQHKDSISEFIGGTKKTVGLTDISIIALAKTLKLPVVSMESPVTSQSKKLHIPDVCKLQSVDHLTFSEFCRKEGLKF</sequence>
<evidence type="ECO:0000313" key="1">
    <source>
        <dbReference type="EMBL" id="MEH2554808.1"/>
    </source>
</evidence>
<comment type="caution">
    <text evidence="1">The sequence shown here is derived from an EMBL/GenBank/DDBJ whole genome shotgun (WGS) entry which is preliminary data.</text>
</comment>
<dbReference type="Proteomes" id="UP001364224">
    <property type="component" value="Unassembled WGS sequence"/>
</dbReference>
<reference evidence="1 2" key="1">
    <citation type="submission" date="2024-02" db="EMBL/GenBank/DDBJ databases">
        <title>Adaptive strategies in a cosmopolitan and abundant soil bacterium.</title>
        <authorList>
            <person name="Carini P."/>
        </authorList>
    </citation>
    <scope>NUCLEOTIDE SEQUENCE [LARGE SCALE GENOMIC DNA]</scope>
    <source>
        <strain evidence="1 2">AZCC 1608</strain>
    </source>
</reference>
<evidence type="ECO:0008006" key="3">
    <source>
        <dbReference type="Google" id="ProtNLM"/>
    </source>
</evidence>
<protein>
    <recommendedName>
        <fullName evidence="3">DUF4411 family protein</fullName>
    </recommendedName>
</protein>